<feature type="non-terminal residue" evidence="1">
    <location>
        <position position="74"/>
    </location>
</feature>
<dbReference type="Proteomes" id="UP000815260">
    <property type="component" value="Chromosome 7B"/>
</dbReference>
<gene>
    <name evidence="1" type="ORF">CFC21_105222</name>
</gene>
<reference evidence="1" key="2">
    <citation type="submission" date="2020-03" db="EMBL/GenBank/DDBJ databases">
        <title>The second near-complete assembly of the hexaploid bread wheat (Triticum aestivum) genome.</title>
        <authorList>
            <person name="Zimin A.V."/>
            <person name="Puiu D."/>
            <person name="Shumante A."/>
            <person name="Alonge M."/>
            <person name="Salzberg S.L."/>
        </authorList>
    </citation>
    <scope>NUCLEOTIDE SEQUENCE</scope>
    <source>
        <tissue evidence="1">Leaf</tissue>
    </source>
</reference>
<dbReference type="EMBL" id="CM022230">
    <property type="protein sequence ID" value="KAF7104318.1"/>
    <property type="molecule type" value="Genomic_DNA"/>
</dbReference>
<proteinExistence type="predicted"/>
<dbReference type="OrthoDB" id="428734at2759"/>
<protein>
    <submittedName>
        <fullName evidence="1">Uncharacterized protein</fullName>
    </submittedName>
</protein>
<accession>A0A9R1MBX4</accession>
<comment type="caution">
    <text evidence="1">The sequence shown here is derived from an EMBL/GenBank/DDBJ whole genome shotgun (WGS) entry which is preliminary data.</text>
</comment>
<name>A0A9R1MBX4_WHEAT</name>
<organism evidence="1">
    <name type="scientific">Triticum aestivum</name>
    <name type="common">Wheat</name>
    <dbReference type="NCBI Taxonomy" id="4565"/>
    <lineage>
        <taxon>Eukaryota</taxon>
        <taxon>Viridiplantae</taxon>
        <taxon>Streptophyta</taxon>
        <taxon>Embryophyta</taxon>
        <taxon>Tracheophyta</taxon>
        <taxon>Spermatophyta</taxon>
        <taxon>Magnoliopsida</taxon>
        <taxon>Liliopsida</taxon>
        <taxon>Poales</taxon>
        <taxon>Poaceae</taxon>
        <taxon>BOP clade</taxon>
        <taxon>Pooideae</taxon>
        <taxon>Triticodae</taxon>
        <taxon>Triticeae</taxon>
        <taxon>Triticinae</taxon>
        <taxon>Triticum</taxon>
    </lineage>
</organism>
<feature type="non-terminal residue" evidence="1">
    <location>
        <position position="1"/>
    </location>
</feature>
<reference evidence="1" key="1">
    <citation type="journal article" date="2017" name="Gigascience">
        <title>The first near-complete assembly of the hexaploid bread wheat genome, Triticum aestivum.</title>
        <authorList>
            <person name="Zimin A.V."/>
            <person name="Puiu D."/>
            <person name="Hall R."/>
            <person name="Kingan S."/>
            <person name="Clavijo B.J."/>
            <person name="Salzberg S.L."/>
        </authorList>
    </citation>
    <scope>NUCLEOTIDE SEQUENCE</scope>
    <source>
        <tissue evidence="1">Leaf</tissue>
    </source>
</reference>
<dbReference type="AlphaFoldDB" id="A0A9R1MBX4"/>
<evidence type="ECO:0000313" key="1">
    <source>
        <dbReference type="EMBL" id="KAF7104318.1"/>
    </source>
</evidence>
<sequence>TPHGLHMVSKIDQVHPDRAIDPLGIICSVSKLTYQFLCSVYPSFARILGVGYDFEHRGIDLGTNEPHKLHKEFH</sequence>